<evidence type="ECO:0000313" key="2">
    <source>
        <dbReference type="Proteomes" id="UP000223891"/>
    </source>
</evidence>
<proteinExistence type="predicted"/>
<evidence type="ECO:0000313" key="1">
    <source>
        <dbReference type="EMBL" id="AMM43929.1"/>
    </source>
</evidence>
<name>A0A1L2CVA0_9CAUD</name>
<sequence length="145" mass="17414">MKYFRVNCGDASGMSEFWEYFALKEYSMSDEDLMDEAISLFTENNHWVYSLDCDRRRAEELTEEQYKTGLLFNKMYQYQHELNAFRREHNIYPTMDMAVLFAKRDHKSGYVRVGHPNIHNVYKVNADGNFIFVYHHWSDRVGVLK</sequence>
<accession>A0A1L2CVA0</accession>
<organism evidence="1 2">
    <name type="scientific">Pectobacterium phage vB_PcaM_CBB</name>
    <dbReference type="NCBI Taxonomy" id="2772511"/>
    <lineage>
        <taxon>Viruses</taxon>
        <taxon>Duplodnaviria</taxon>
        <taxon>Heunggongvirae</taxon>
        <taxon>Uroviricota</taxon>
        <taxon>Caudoviricetes</taxon>
        <taxon>Mimasvirus</taxon>
        <taxon>Mimasvirus CBB</taxon>
    </lineage>
</organism>
<protein>
    <submittedName>
        <fullName evidence="1">Uncharacterized protein</fullName>
    </submittedName>
</protein>
<dbReference type="EMBL" id="KU574722">
    <property type="protein sequence ID" value="AMM43929.1"/>
    <property type="molecule type" value="Genomic_DNA"/>
</dbReference>
<dbReference type="Proteomes" id="UP000223891">
    <property type="component" value="Segment"/>
</dbReference>
<reference evidence="2" key="1">
    <citation type="submission" date="2016-01" db="EMBL/GenBank/DDBJ databases">
        <title>Isolation and Characterization of Enterobacteria phage CBB.</title>
        <authorList>
            <person name="Buttimer C.T.H."/>
            <person name="Hendrix H."/>
            <person name="Alexandre H."/>
            <person name="O'Mahony J."/>
            <person name="Lavigne R."/>
            <person name="Coffey A."/>
        </authorList>
    </citation>
    <scope>NUCLEOTIDE SEQUENCE [LARGE SCALE GENOMIC DNA]</scope>
</reference>
<keyword evidence="2" id="KW-1185">Reference proteome</keyword>
<gene>
    <name evidence="1" type="ORF">CBB_366</name>
</gene>